<gene>
    <name evidence="2" type="ORF">Q5H93_10090</name>
</gene>
<keyword evidence="3" id="KW-1185">Reference proteome</keyword>
<dbReference type="RefSeq" id="WP_305006399.1">
    <property type="nucleotide sequence ID" value="NZ_JAUQSY010000006.1"/>
</dbReference>
<sequence length="180" mass="19758">MRYAFFCLVALCLAGCSSATNQAETANILLTNSFETVSGWLPDDQTATLTHEQAHSGRTALKVDDAHEYSLTYSKPLEYFHLTLPVKLRVTAWVLRPSAQAYASLVISVTDPAAPSAPALLWQDIKLNEAGNSYGKWEKVSQVVTLPVGLQNTHKLSLYLWRTGSGAATYLDDIQVSREP</sequence>
<organism evidence="2 3">
    <name type="scientific">Hymenobacter aranciens</name>
    <dbReference type="NCBI Taxonomy" id="3063996"/>
    <lineage>
        <taxon>Bacteria</taxon>
        <taxon>Pseudomonadati</taxon>
        <taxon>Bacteroidota</taxon>
        <taxon>Cytophagia</taxon>
        <taxon>Cytophagales</taxon>
        <taxon>Hymenobacteraceae</taxon>
        <taxon>Hymenobacter</taxon>
    </lineage>
</organism>
<protein>
    <recommendedName>
        <fullName evidence="4">CBM-cenC domain-containing protein</fullName>
    </recommendedName>
</protein>
<dbReference type="Proteomes" id="UP001176429">
    <property type="component" value="Unassembled WGS sequence"/>
</dbReference>
<evidence type="ECO:0000256" key="1">
    <source>
        <dbReference type="SAM" id="SignalP"/>
    </source>
</evidence>
<reference evidence="2" key="1">
    <citation type="submission" date="2023-07" db="EMBL/GenBank/DDBJ databases">
        <authorList>
            <person name="Kim M.K."/>
        </authorList>
    </citation>
    <scope>NUCLEOTIDE SEQUENCE</scope>
    <source>
        <strain evidence="2">ASUV-10-1</strain>
    </source>
</reference>
<dbReference type="EMBL" id="JAUQSY010000006">
    <property type="protein sequence ID" value="MDO7875080.1"/>
    <property type="molecule type" value="Genomic_DNA"/>
</dbReference>
<dbReference type="Gene3D" id="2.60.120.260">
    <property type="entry name" value="Galactose-binding domain-like"/>
    <property type="match status" value="1"/>
</dbReference>
<feature type="signal peptide" evidence="1">
    <location>
        <begin position="1"/>
        <end position="22"/>
    </location>
</feature>
<evidence type="ECO:0000313" key="3">
    <source>
        <dbReference type="Proteomes" id="UP001176429"/>
    </source>
</evidence>
<evidence type="ECO:0008006" key="4">
    <source>
        <dbReference type="Google" id="ProtNLM"/>
    </source>
</evidence>
<accession>A0ABT9BBC8</accession>
<dbReference type="SUPFAM" id="SSF49785">
    <property type="entry name" value="Galactose-binding domain-like"/>
    <property type="match status" value="1"/>
</dbReference>
<dbReference type="InterPro" id="IPR008979">
    <property type="entry name" value="Galactose-bd-like_sf"/>
</dbReference>
<evidence type="ECO:0000313" key="2">
    <source>
        <dbReference type="EMBL" id="MDO7875080.1"/>
    </source>
</evidence>
<feature type="chain" id="PRO_5046234504" description="CBM-cenC domain-containing protein" evidence="1">
    <location>
        <begin position="23"/>
        <end position="180"/>
    </location>
</feature>
<proteinExistence type="predicted"/>
<keyword evidence="1" id="KW-0732">Signal</keyword>
<name>A0ABT9BBC8_9BACT</name>
<comment type="caution">
    <text evidence="2">The sequence shown here is derived from an EMBL/GenBank/DDBJ whole genome shotgun (WGS) entry which is preliminary data.</text>
</comment>